<accession>A0A5C5U0K0</accession>
<feature type="domain" description="JmjC" evidence="1">
    <location>
        <begin position="102"/>
        <end position="273"/>
    </location>
</feature>
<sequence>MLQSIDALPRVAGAPADKCLEESLSATRPQVIRGLVAEWPLVRAAKTSDAAAVAYLRGFANDATPAVATVAPPEAGGRIFYDDAFEGFNFRREQIPISVALATLLKYGSDAAAPMIYLGATTLETYLPGLAAENGVDLGQRQPLASIWIGNRSRVPAHQDLPDNLACVAAGRRRVILFPPDQLANLYIGPLDFTPAGQPVSLVDPTAPDLARFPRFAEAWRHAVVAELEAGDALFIPSMWWHHIEALDPFNVLVNYWWRRSPDYLDAPVNALMAAILCIRDLPAGQREIWQDVFRHYVFEFDAEAVAGHIPPAARHALAPLDEASASHLRAHLARRLAR</sequence>
<comment type="caution">
    <text evidence="2">The sequence shown here is derived from an EMBL/GenBank/DDBJ whole genome shotgun (WGS) entry which is preliminary data.</text>
</comment>
<dbReference type="Proteomes" id="UP000319980">
    <property type="component" value="Unassembled WGS sequence"/>
</dbReference>
<evidence type="ECO:0000313" key="3">
    <source>
        <dbReference type="Proteomes" id="UP000319980"/>
    </source>
</evidence>
<keyword evidence="3" id="KW-1185">Reference proteome</keyword>
<dbReference type="PROSITE" id="PS51184">
    <property type="entry name" value="JMJC"/>
    <property type="match status" value="1"/>
</dbReference>
<dbReference type="RefSeq" id="WP_146388324.1">
    <property type="nucleotide sequence ID" value="NZ_VOHK01000005.1"/>
</dbReference>
<dbReference type="PANTHER" id="PTHR12461">
    <property type="entry name" value="HYPOXIA-INDUCIBLE FACTOR 1 ALPHA INHIBITOR-RELATED"/>
    <property type="match status" value="1"/>
</dbReference>
<evidence type="ECO:0000313" key="2">
    <source>
        <dbReference type="EMBL" id="TWT19208.1"/>
    </source>
</evidence>
<dbReference type="Gene3D" id="2.60.120.10">
    <property type="entry name" value="Jelly Rolls"/>
    <property type="match status" value="1"/>
</dbReference>
<dbReference type="AlphaFoldDB" id="A0A5C5U0K0"/>
<protein>
    <submittedName>
        <fullName evidence="2">Cupin-like domain-containing protein</fullName>
    </submittedName>
</protein>
<dbReference type="InterPro" id="IPR003347">
    <property type="entry name" value="JmjC_dom"/>
</dbReference>
<dbReference type="PANTHER" id="PTHR12461:SF105">
    <property type="entry name" value="HYPOXIA-INDUCIBLE FACTOR 1-ALPHA INHIBITOR"/>
    <property type="match status" value="1"/>
</dbReference>
<dbReference type="InterPro" id="IPR014710">
    <property type="entry name" value="RmlC-like_jellyroll"/>
</dbReference>
<dbReference type="OrthoDB" id="479699at2"/>
<name>A0A5C5U0K0_9GAMM</name>
<organism evidence="2 3">
    <name type="scientific">Luteimonas marina</name>
    <dbReference type="NCBI Taxonomy" id="488485"/>
    <lineage>
        <taxon>Bacteria</taxon>
        <taxon>Pseudomonadati</taxon>
        <taxon>Pseudomonadota</taxon>
        <taxon>Gammaproteobacteria</taxon>
        <taxon>Lysobacterales</taxon>
        <taxon>Lysobacteraceae</taxon>
        <taxon>Luteimonas</taxon>
    </lineage>
</organism>
<evidence type="ECO:0000259" key="1">
    <source>
        <dbReference type="PROSITE" id="PS51184"/>
    </source>
</evidence>
<dbReference type="EMBL" id="VOHK01000005">
    <property type="protein sequence ID" value="TWT19208.1"/>
    <property type="molecule type" value="Genomic_DNA"/>
</dbReference>
<dbReference type="InterPro" id="IPR041667">
    <property type="entry name" value="Cupin_8"/>
</dbReference>
<dbReference type="Pfam" id="PF13621">
    <property type="entry name" value="Cupin_8"/>
    <property type="match status" value="1"/>
</dbReference>
<gene>
    <name evidence="2" type="ORF">FQY83_12675</name>
</gene>
<dbReference type="SUPFAM" id="SSF51197">
    <property type="entry name" value="Clavaminate synthase-like"/>
    <property type="match status" value="1"/>
</dbReference>
<reference evidence="2 3" key="1">
    <citation type="journal article" date="2008" name="Int. J. Syst. Evol. Microbiol.">
        <title>Luteimonas marina sp. nov., isolated from seawater.</title>
        <authorList>
            <person name="Baik K.S."/>
            <person name="Park S.C."/>
            <person name="Kim M.S."/>
            <person name="Kim E.M."/>
            <person name="Park C."/>
            <person name="Chun J."/>
            <person name="Seong C.N."/>
        </authorList>
    </citation>
    <scope>NUCLEOTIDE SEQUENCE [LARGE SCALE GENOMIC DNA]</scope>
    <source>
        <strain evidence="2 3">FR1330</strain>
    </source>
</reference>
<dbReference type="SMART" id="SM00558">
    <property type="entry name" value="JmjC"/>
    <property type="match status" value="1"/>
</dbReference>
<proteinExistence type="predicted"/>